<gene>
    <name evidence="7" type="ORF">METZ01_LOCUS206348</name>
</gene>
<keyword evidence="4" id="KW-0862">Zinc</keyword>
<dbReference type="SMART" id="SM00829">
    <property type="entry name" value="PKS_ER"/>
    <property type="match status" value="1"/>
</dbReference>
<comment type="cofactor">
    <cofactor evidence="1">
        <name>Zn(2+)</name>
        <dbReference type="ChEBI" id="CHEBI:29105"/>
    </cofactor>
</comment>
<dbReference type="SUPFAM" id="SSF51735">
    <property type="entry name" value="NAD(P)-binding Rossmann-fold domains"/>
    <property type="match status" value="1"/>
</dbReference>
<dbReference type="InterPro" id="IPR013154">
    <property type="entry name" value="ADH-like_N"/>
</dbReference>
<name>A0A382ETM1_9ZZZZ</name>
<dbReference type="CDD" id="cd08255">
    <property type="entry name" value="2-desacetyl-2-hydroxyethyl_bacteriochlorophyllide_like"/>
    <property type="match status" value="1"/>
</dbReference>
<evidence type="ECO:0000256" key="4">
    <source>
        <dbReference type="ARBA" id="ARBA00022833"/>
    </source>
</evidence>
<evidence type="ECO:0000256" key="3">
    <source>
        <dbReference type="ARBA" id="ARBA00022723"/>
    </source>
</evidence>
<dbReference type="InterPro" id="IPR011032">
    <property type="entry name" value="GroES-like_sf"/>
</dbReference>
<dbReference type="EMBL" id="UINC01046018">
    <property type="protein sequence ID" value="SVB53494.1"/>
    <property type="molecule type" value="Genomic_DNA"/>
</dbReference>
<protein>
    <recommendedName>
        <fullName evidence="6">Enoyl reductase (ER) domain-containing protein</fullName>
    </recommendedName>
</protein>
<dbReference type="InterPro" id="IPR013149">
    <property type="entry name" value="ADH-like_C"/>
</dbReference>
<dbReference type="Gene3D" id="3.40.50.720">
    <property type="entry name" value="NAD(P)-binding Rossmann-like Domain"/>
    <property type="match status" value="1"/>
</dbReference>
<accession>A0A382ETM1</accession>
<keyword evidence="3" id="KW-0479">Metal-binding</keyword>
<comment type="similarity">
    <text evidence="2">Belongs to the zinc-containing alcohol dehydrogenase family.</text>
</comment>
<dbReference type="PANTHER" id="PTHR43350:SF19">
    <property type="entry name" value="D-GULOSIDE 3-DEHYDROGENASE"/>
    <property type="match status" value="1"/>
</dbReference>
<dbReference type="GO" id="GO:0046872">
    <property type="term" value="F:metal ion binding"/>
    <property type="evidence" value="ECO:0007669"/>
    <property type="project" value="UniProtKB-KW"/>
</dbReference>
<dbReference type="Pfam" id="PF08240">
    <property type="entry name" value="ADH_N"/>
    <property type="match status" value="1"/>
</dbReference>
<sequence length="330" mass="36723">MSRIFRLHAPRDFRCETHSLTELGPNDVHLRSRIGAISTGTESAWYFGTDPQLDPEFRPVRFEHPDFPKVIGYEKVADVVAVGSDVTHLLVGQRVVARYGHAEEYIWPADRAIPVPDDIADEEAVLSVLMNVTSHGVRRSRLKLGEDVLITGMGPLGQLTLIAARQSGAARIVVCDMFEKRITLARSFGADATFNPRDGNVAEAIIDRYGPGAFDVAFECSSSYEALSDAMTVLRRDGRVCVISQLKGAYPKHPAFGMDFHLGQLEMISSDGGWDAHKQARWYFGAIQRGAIKGITEMITHRLPFEDIEKGFDLIERHPEEVVKIIVTYV</sequence>
<dbReference type="SUPFAM" id="SSF50129">
    <property type="entry name" value="GroES-like"/>
    <property type="match status" value="1"/>
</dbReference>
<evidence type="ECO:0000256" key="2">
    <source>
        <dbReference type="ARBA" id="ARBA00008072"/>
    </source>
</evidence>
<dbReference type="PANTHER" id="PTHR43350">
    <property type="entry name" value="NAD-DEPENDENT ALCOHOL DEHYDROGENASE"/>
    <property type="match status" value="1"/>
</dbReference>
<organism evidence="7">
    <name type="scientific">marine metagenome</name>
    <dbReference type="NCBI Taxonomy" id="408172"/>
    <lineage>
        <taxon>unclassified sequences</taxon>
        <taxon>metagenomes</taxon>
        <taxon>ecological metagenomes</taxon>
    </lineage>
</organism>
<evidence type="ECO:0000313" key="7">
    <source>
        <dbReference type="EMBL" id="SVB53494.1"/>
    </source>
</evidence>
<dbReference type="AlphaFoldDB" id="A0A382ETM1"/>
<dbReference type="Gene3D" id="3.90.180.10">
    <property type="entry name" value="Medium-chain alcohol dehydrogenases, catalytic domain"/>
    <property type="match status" value="2"/>
</dbReference>
<evidence type="ECO:0000256" key="1">
    <source>
        <dbReference type="ARBA" id="ARBA00001947"/>
    </source>
</evidence>
<dbReference type="InterPro" id="IPR020843">
    <property type="entry name" value="ER"/>
</dbReference>
<dbReference type="InterPro" id="IPR036291">
    <property type="entry name" value="NAD(P)-bd_dom_sf"/>
</dbReference>
<keyword evidence="5" id="KW-0560">Oxidoreductase</keyword>
<evidence type="ECO:0000256" key="5">
    <source>
        <dbReference type="ARBA" id="ARBA00023002"/>
    </source>
</evidence>
<reference evidence="7" key="1">
    <citation type="submission" date="2018-05" db="EMBL/GenBank/DDBJ databases">
        <authorList>
            <person name="Lanie J.A."/>
            <person name="Ng W.-L."/>
            <person name="Kazmierczak K.M."/>
            <person name="Andrzejewski T.M."/>
            <person name="Davidsen T.M."/>
            <person name="Wayne K.J."/>
            <person name="Tettelin H."/>
            <person name="Glass J.I."/>
            <person name="Rusch D."/>
            <person name="Podicherti R."/>
            <person name="Tsui H.-C.T."/>
            <person name="Winkler M.E."/>
        </authorList>
    </citation>
    <scope>NUCLEOTIDE SEQUENCE</scope>
</reference>
<dbReference type="Pfam" id="PF00107">
    <property type="entry name" value="ADH_zinc_N"/>
    <property type="match status" value="1"/>
</dbReference>
<proteinExistence type="inferred from homology"/>
<dbReference type="GO" id="GO:0016491">
    <property type="term" value="F:oxidoreductase activity"/>
    <property type="evidence" value="ECO:0007669"/>
    <property type="project" value="UniProtKB-KW"/>
</dbReference>
<evidence type="ECO:0000259" key="6">
    <source>
        <dbReference type="SMART" id="SM00829"/>
    </source>
</evidence>
<feature type="domain" description="Enoyl reductase (ER)" evidence="6">
    <location>
        <begin position="8"/>
        <end position="327"/>
    </location>
</feature>